<proteinExistence type="predicted"/>
<sequence>MNMFALRFTDVAQQSLEDQVEHLAVYQGFSPAAQRIDTLIDAIQDKLLSTPLGYPVSPQLSELGVLHYRELNADGYRIFYEVRETDDINVIVIVLVLGGKQSVEQALIRYCLLQPI</sequence>
<dbReference type="AlphaFoldDB" id="A0A0N0FM93"/>
<name>A0A0N0FM93_PSEYM</name>
<evidence type="ECO:0000313" key="2">
    <source>
        <dbReference type="EMBL" id="RML69325.1"/>
    </source>
</evidence>
<comment type="caution">
    <text evidence="2">The sequence shown here is derived from an EMBL/GenBank/DDBJ whole genome shotgun (WGS) entry which is preliminary data.</text>
</comment>
<dbReference type="RefSeq" id="WP_005768484.1">
    <property type="nucleotide sequence ID" value="NZ_CP067024.1"/>
</dbReference>
<protein>
    <recommendedName>
        <fullName evidence="4">Type II toxin-antitoxin system RelE/ParE family toxin</fullName>
    </recommendedName>
</protein>
<dbReference type="InterPro" id="IPR035093">
    <property type="entry name" value="RelE/ParE_toxin_dom_sf"/>
</dbReference>
<dbReference type="InterPro" id="IPR007712">
    <property type="entry name" value="RelE/ParE_toxin"/>
</dbReference>
<dbReference type="Gene3D" id="3.30.2310.20">
    <property type="entry name" value="RelE-like"/>
    <property type="match status" value="1"/>
</dbReference>
<evidence type="ECO:0008006" key="4">
    <source>
        <dbReference type="Google" id="ProtNLM"/>
    </source>
</evidence>
<gene>
    <name evidence="2" type="ORF">APX70_03047</name>
</gene>
<reference evidence="2 3" key="1">
    <citation type="submission" date="2018-08" db="EMBL/GenBank/DDBJ databases">
        <title>Recombination of ecologically and evolutionarily significant loci maintains genetic cohesion in the Pseudomonas syringae species complex.</title>
        <authorList>
            <person name="Dillon M."/>
            <person name="Thakur S."/>
            <person name="Almeida R.N.D."/>
            <person name="Weir B.S."/>
            <person name="Guttman D.S."/>
        </authorList>
    </citation>
    <scope>NUCLEOTIDE SEQUENCE [LARGE SCALE GENOMIC DNA]</scope>
    <source>
        <strain evidence="2 3">88_10</strain>
    </source>
</reference>
<organism evidence="2 3">
    <name type="scientific">Pseudomonas syringae pv. maculicola</name>
    <dbReference type="NCBI Taxonomy" id="59511"/>
    <lineage>
        <taxon>Bacteria</taxon>
        <taxon>Pseudomonadati</taxon>
        <taxon>Pseudomonadota</taxon>
        <taxon>Gammaproteobacteria</taxon>
        <taxon>Pseudomonadales</taxon>
        <taxon>Pseudomonadaceae</taxon>
        <taxon>Pseudomonas</taxon>
    </lineage>
</organism>
<accession>A0A0N0FM93</accession>
<evidence type="ECO:0000313" key="3">
    <source>
        <dbReference type="Proteomes" id="UP000282378"/>
    </source>
</evidence>
<dbReference type="GeneID" id="1181849"/>
<dbReference type="EMBL" id="RBNL01002583">
    <property type="protein sequence ID" value="RML69325.1"/>
    <property type="molecule type" value="Genomic_DNA"/>
</dbReference>
<keyword evidence="1" id="KW-1277">Toxin-antitoxin system</keyword>
<dbReference type="Pfam" id="PF05016">
    <property type="entry name" value="ParE_toxin"/>
    <property type="match status" value="1"/>
</dbReference>
<evidence type="ECO:0000256" key="1">
    <source>
        <dbReference type="ARBA" id="ARBA00022649"/>
    </source>
</evidence>
<dbReference type="Proteomes" id="UP000282378">
    <property type="component" value="Unassembled WGS sequence"/>
</dbReference>